<evidence type="ECO:0000256" key="5">
    <source>
        <dbReference type="ARBA" id="ARBA00023136"/>
    </source>
</evidence>
<evidence type="ECO:0000256" key="1">
    <source>
        <dbReference type="ARBA" id="ARBA00004651"/>
    </source>
</evidence>
<evidence type="ECO:0000256" key="3">
    <source>
        <dbReference type="ARBA" id="ARBA00022692"/>
    </source>
</evidence>
<dbReference type="GO" id="GO:0022857">
    <property type="term" value="F:transmembrane transporter activity"/>
    <property type="evidence" value="ECO:0007669"/>
    <property type="project" value="InterPro"/>
</dbReference>
<evidence type="ECO:0000256" key="4">
    <source>
        <dbReference type="ARBA" id="ARBA00022989"/>
    </source>
</evidence>
<dbReference type="GO" id="GO:0005886">
    <property type="term" value="C:plasma membrane"/>
    <property type="evidence" value="ECO:0007669"/>
    <property type="project" value="UniProtKB-SubCell"/>
</dbReference>
<dbReference type="Proteomes" id="UP000008914">
    <property type="component" value="Chromosome"/>
</dbReference>
<feature type="transmembrane region" description="Helical" evidence="6">
    <location>
        <begin position="290"/>
        <end position="312"/>
    </location>
</feature>
<dbReference type="HOGENOM" id="CLU_058822_0_0_11"/>
<dbReference type="InterPro" id="IPR050189">
    <property type="entry name" value="MFS_Efflux_Transporters"/>
</dbReference>
<feature type="domain" description="Major facilitator superfamily (MFS) profile" evidence="7">
    <location>
        <begin position="1"/>
        <end position="382"/>
    </location>
</feature>
<dbReference type="KEGG" id="ica:Intca_1826"/>
<evidence type="ECO:0000313" key="9">
    <source>
        <dbReference type="Proteomes" id="UP000008914"/>
    </source>
</evidence>
<feature type="transmembrane region" description="Helical" evidence="6">
    <location>
        <begin position="136"/>
        <end position="153"/>
    </location>
</feature>
<accession>E6SAR5</accession>
<keyword evidence="3 6" id="KW-0812">Transmembrane</keyword>
<feature type="transmembrane region" description="Helical" evidence="6">
    <location>
        <begin position="197"/>
        <end position="225"/>
    </location>
</feature>
<feature type="transmembrane region" description="Helical" evidence="6">
    <location>
        <begin position="357"/>
        <end position="377"/>
    </location>
</feature>
<feature type="transmembrane region" description="Helical" evidence="6">
    <location>
        <begin position="159"/>
        <end position="176"/>
    </location>
</feature>
<dbReference type="PANTHER" id="PTHR43124">
    <property type="entry name" value="PURINE EFFLUX PUMP PBUE"/>
    <property type="match status" value="1"/>
</dbReference>
<dbReference type="EMBL" id="CP002343">
    <property type="protein sequence ID" value="ADU48338.1"/>
    <property type="molecule type" value="Genomic_DNA"/>
</dbReference>
<dbReference type="Gene3D" id="1.20.1250.20">
    <property type="entry name" value="MFS general substrate transporter like domains"/>
    <property type="match status" value="2"/>
</dbReference>
<dbReference type="STRING" id="710696.Intca_1826"/>
<proteinExistence type="predicted"/>
<sequence>MLRNAGAAGGLATLGTLPVFLVGAQAVLIRDDLRVDDARLGLAAGAFFGVAAVVSLTCGGLVDRMSSRASTLVAAGISAGATLGIAVGAQSFVSLLVLLLLAGAGNAALQMTANVTLARTVPPSRQGMAYGIKQSAVPLAVMLGGLAVPSVGVWVGWRWTFAITGGVCVLVAAFGVRQRSVHPTAGPSSGALDRPPVAALLVSGAATMLATSAVVCLGAFLPVWAHELGLSPARSGLLLSAGGALALVARLASGFAADRRVGWHMPIVSAHLLVGAAGVFLLSLQDVATLVVGTLIAFGIGWSWPGVLLFAVVRVGRDNPGAASGAIQGGNFAGAALGPVLFGLLATAVGYSTAWRLAAGIMLAAAALLVIARRMFIADSRRRQPQRTSP</sequence>
<comment type="subcellular location">
    <subcellularLocation>
        <location evidence="1">Cell membrane</location>
        <topology evidence="1">Multi-pass membrane protein</topology>
    </subcellularLocation>
</comment>
<dbReference type="Pfam" id="PF07690">
    <property type="entry name" value="MFS_1"/>
    <property type="match status" value="1"/>
</dbReference>
<dbReference type="SUPFAM" id="SSF103473">
    <property type="entry name" value="MFS general substrate transporter"/>
    <property type="match status" value="1"/>
</dbReference>
<name>E6SAR5_INTC7</name>
<organism evidence="8 9">
    <name type="scientific">Intrasporangium calvum (strain ATCC 23552 / DSM 43043 / JCM 3097 / NBRC 12989 / NCIMB 10167 / NRRL B-3866 / 7 KIP)</name>
    <dbReference type="NCBI Taxonomy" id="710696"/>
    <lineage>
        <taxon>Bacteria</taxon>
        <taxon>Bacillati</taxon>
        <taxon>Actinomycetota</taxon>
        <taxon>Actinomycetes</taxon>
        <taxon>Micrococcales</taxon>
        <taxon>Intrasporangiaceae</taxon>
        <taxon>Intrasporangium</taxon>
    </lineage>
</organism>
<keyword evidence="4 6" id="KW-1133">Transmembrane helix</keyword>
<gene>
    <name evidence="8" type="ordered locus">Intca_1826</name>
</gene>
<keyword evidence="5 6" id="KW-0472">Membrane</keyword>
<evidence type="ECO:0000313" key="8">
    <source>
        <dbReference type="EMBL" id="ADU48338.1"/>
    </source>
</evidence>
<dbReference type="PROSITE" id="PS50850">
    <property type="entry name" value="MFS"/>
    <property type="match status" value="1"/>
</dbReference>
<feature type="transmembrane region" description="Helical" evidence="6">
    <location>
        <begin position="40"/>
        <end position="62"/>
    </location>
</feature>
<feature type="transmembrane region" description="Helical" evidence="6">
    <location>
        <begin position="95"/>
        <end position="115"/>
    </location>
</feature>
<dbReference type="eggNOG" id="COG2814">
    <property type="taxonomic scope" value="Bacteria"/>
</dbReference>
<dbReference type="InterPro" id="IPR011701">
    <property type="entry name" value="MFS"/>
</dbReference>
<feature type="transmembrane region" description="Helical" evidence="6">
    <location>
        <begin position="332"/>
        <end position="351"/>
    </location>
</feature>
<dbReference type="InterPro" id="IPR036259">
    <property type="entry name" value="MFS_trans_sf"/>
</dbReference>
<feature type="transmembrane region" description="Helical" evidence="6">
    <location>
        <begin position="237"/>
        <end position="256"/>
    </location>
</feature>
<feature type="transmembrane region" description="Helical" evidence="6">
    <location>
        <begin position="69"/>
        <end position="89"/>
    </location>
</feature>
<keyword evidence="2" id="KW-1003">Cell membrane</keyword>
<evidence type="ECO:0000256" key="6">
    <source>
        <dbReference type="SAM" id="Phobius"/>
    </source>
</evidence>
<evidence type="ECO:0000256" key="2">
    <source>
        <dbReference type="ARBA" id="ARBA00022475"/>
    </source>
</evidence>
<reference evidence="8 9" key="1">
    <citation type="journal article" date="2010" name="Stand. Genomic Sci.">
        <title>Complete genome sequence of Intrasporangium calvum type strain (7 KIP).</title>
        <authorList>
            <person name="Del Rio T.G."/>
            <person name="Chertkov O."/>
            <person name="Yasawong M."/>
            <person name="Lucas S."/>
            <person name="Deshpande S."/>
            <person name="Cheng J.F."/>
            <person name="Detter C."/>
            <person name="Tapia R."/>
            <person name="Han C."/>
            <person name="Goodwin L."/>
            <person name="Pitluck S."/>
            <person name="Liolios K."/>
            <person name="Ivanova N."/>
            <person name="Mavromatis K."/>
            <person name="Pati A."/>
            <person name="Chen A."/>
            <person name="Palaniappan K."/>
            <person name="Land M."/>
            <person name="Hauser L."/>
            <person name="Chang Y.J."/>
            <person name="Jeffries C.D."/>
            <person name="Rohde M."/>
            <person name="Pukall R."/>
            <person name="Sikorski J."/>
            <person name="Goker M."/>
            <person name="Woyke T."/>
            <person name="Bristow J."/>
            <person name="Eisen J.A."/>
            <person name="Markowitz V."/>
            <person name="Hugenholtz P."/>
            <person name="Kyrpides N.C."/>
            <person name="Klenk H.P."/>
            <person name="Lapidus A."/>
        </authorList>
    </citation>
    <scope>NUCLEOTIDE SEQUENCE [LARGE SCALE GENOMIC DNA]</scope>
    <source>
        <strain evidence="9">ATCC 23552 / DSM 43043 / JCM 3097 / NBRC 12989 / 7 KIP</strain>
    </source>
</reference>
<dbReference type="InterPro" id="IPR020846">
    <property type="entry name" value="MFS_dom"/>
</dbReference>
<dbReference type="PANTHER" id="PTHR43124:SF3">
    <property type="entry name" value="CHLORAMPHENICOL EFFLUX PUMP RV0191"/>
    <property type="match status" value="1"/>
</dbReference>
<protein>
    <submittedName>
        <fullName evidence="8">Major facilitator superfamily MFS_1</fullName>
    </submittedName>
</protein>
<feature type="transmembrane region" description="Helical" evidence="6">
    <location>
        <begin position="263"/>
        <end position="284"/>
    </location>
</feature>
<dbReference type="RefSeq" id="WP_013492653.1">
    <property type="nucleotide sequence ID" value="NC_014830.1"/>
</dbReference>
<evidence type="ECO:0000259" key="7">
    <source>
        <dbReference type="PROSITE" id="PS50850"/>
    </source>
</evidence>
<dbReference type="AlphaFoldDB" id="E6SAR5"/>
<keyword evidence="9" id="KW-1185">Reference proteome</keyword>